<gene>
    <name evidence="1" type="ORF">CBRE1094_LOCUS18199</name>
</gene>
<dbReference type="AlphaFoldDB" id="A0A7S2DMI1"/>
<proteinExistence type="predicted"/>
<organism evidence="1">
    <name type="scientific">Haptolina brevifila</name>
    <dbReference type="NCBI Taxonomy" id="156173"/>
    <lineage>
        <taxon>Eukaryota</taxon>
        <taxon>Haptista</taxon>
        <taxon>Haptophyta</taxon>
        <taxon>Prymnesiophyceae</taxon>
        <taxon>Prymnesiales</taxon>
        <taxon>Prymnesiaceae</taxon>
        <taxon>Haptolina</taxon>
    </lineage>
</organism>
<reference evidence="1" key="1">
    <citation type="submission" date="2021-01" db="EMBL/GenBank/DDBJ databases">
        <authorList>
            <person name="Corre E."/>
            <person name="Pelletier E."/>
            <person name="Niang G."/>
            <person name="Scheremetjew M."/>
            <person name="Finn R."/>
            <person name="Kale V."/>
            <person name="Holt S."/>
            <person name="Cochrane G."/>
            <person name="Meng A."/>
            <person name="Brown T."/>
            <person name="Cohen L."/>
        </authorList>
    </citation>
    <scope>NUCLEOTIDE SEQUENCE</scope>
    <source>
        <strain evidence="1">UTEX LB 985</strain>
    </source>
</reference>
<accession>A0A7S2DMI1</accession>
<protein>
    <submittedName>
        <fullName evidence="1">Uncharacterized protein</fullName>
    </submittedName>
</protein>
<dbReference type="EMBL" id="HBGU01033321">
    <property type="protein sequence ID" value="CAD9456988.1"/>
    <property type="molecule type" value="Transcribed_RNA"/>
</dbReference>
<name>A0A7S2DMI1_9EUKA</name>
<sequence>MAYSSYTSLSKYHPDNMIRPEMDPLPIPVAGPVPVVSLSDADKVNGAWGHRLCLERPFGPGETRTRIKVNVANKVGSDWSKTISVEQGIPAICSAMYGGSLVPVSCKEAADRGVGSLKKSYAQEVIRKK</sequence>
<evidence type="ECO:0000313" key="1">
    <source>
        <dbReference type="EMBL" id="CAD9456988.1"/>
    </source>
</evidence>